<evidence type="ECO:0000256" key="1">
    <source>
        <dbReference type="SAM" id="MobiDB-lite"/>
    </source>
</evidence>
<keyword evidence="3" id="KW-1185">Reference proteome</keyword>
<protein>
    <recommendedName>
        <fullName evidence="4">HK97 gp10 family phage protein</fullName>
    </recommendedName>
</protein>
<feature type="region of interest" description="Disordered" evidence="1">
    <location>
        <begin position="48"/>
        <end position="97"/>
    </location>
</feature>
<comment type="caution">
    <text evidence="2">The sequence shown here is derived from an EMBL/GenBank/DDBJ whole genome shotgun (WGS) entry which is preliminary data.</text>
</comment>
<gene>
    <name evidence="2" type="ORF">HDA39_005446</name>
</gene>
<organism evidence="2 3">
    <name type="scientific">Kribbella italica</name>
    <dbReference type="NCBI Taxonomy" id="1540520"/>
    <lineage>
        <taxon>Bacteria</taxon>
        <taxon>Bacillati</taxon>
        <taxon>Actinomycetota</taxon>
        <taxon>Actinomycetes</taxon>
        <taxon>Propionibacteriales</taxon>
        <taxon>Kribbellaceae</taxon>
        <taxon>Kribbella</taxon>
    </lineage>
</organism>
<dbReference type="AlphaFoldDB" id="A0A7W9MWV7"/>
<evidence type="ECO:0008006" key="4">
    <source>
        <dbReference type="Google" id="ProtNLM"/>
    </source>
</evidence>
<evidence type="ECO:0000313" key="2">
    <source>
        <dbReference type="EMBL" id="MBB5838712.1"/>
    </source>
</evidence>
<reference evidence="2 3" key="1">
    <citation type="submission" date="2020-08" db="EMBL/GenBank/DDBJ databases">
        <title>Sequencing the genomes of 1000 actinobacteria strains.</title>
        <authorList>
            <person name="Klenk H.-P."/>
        </authorList>
    </citation>
    <scope>NUCLEOTIDE SEQUENCE [LARGE SCALE GENOMIC DNA]</scope>
    <source>
        <strain evidence="2 3">DSM 28967</strain>
    </source>
</reference>
<feature type="compositionally biased region" description="Polar residues" evidence="1">
    <location>
        <begin position="81"/>
        <end position="97"/>
    </location>
</feature>
<dbReference type="EMBL" id="JACHMY010000001">
    <property type="protein sequence ID" value="MBB5838712.1"/>
    <property type="molecule type" value="Genomic_DNA"/>
</dbReference>
<name>A0A7W9MWV7_9ACTN</name>
<proteinExistence type="predicted"/>
<dbReference type="RefSeq" id="WP_184799771.1">
    <property type="nucleotide sequence ID" value="NZ_JACHMY010000001.1"/>
</dbReference>
<dbReference type="Proteomes" id="UP000549971">
    <property type="component" value="Unassembled WGS sequence"/>
</dbReference>
<sequence>MGLSVKVKITGVRETLAKFRTLPKEASAELRDANQKISEELAGKIHSAATSANGQGALVAPTVKARRDRVPSVQAGGRKQAGSQSRKSKGQSPTTVSDLIYGSNFGANVLKQFPRPTGPDHWFFSTVEDNQAQIEREWLVAVDKVLGKWGSGG</sequence>
<evidence type="ECO:0000313" key="3">
    <source>
        <dbReference type="Proteomes" id="UP000549971"/>
    </source>
</evidence>
<accession>A0A7W9MWV7</accession>